<evidence type="ECO:0000256" key="1">
    <source>
        <dbReference type="ARBA" id="ARBA00001947"/>
    </source>
</evidence>
<keyword evidence="7" id="KW-0472">Membrane</keyword>
<evidence type="ECO:0000256" key="6">
    <source>
        <dbReference type="ARBA" id="ARBA00023049"/>
    </source>
</evidence>
<evidence type="ECO:0000256" key="7">
    <source>
        <dbReference type="SAM" id="Phobius"/>
    </source>
</evidence>
<keyword evidence="4" id="KW-0378">Hydrolase</keyword>
<comment type="cofactor">
    <cofactor evidence="1">
        <name>Zn(2+)</name>
        <dbReference type="ChEBI" id="CHEBI:29105"/>
    </cofactor>
</comment>
<evidence type="ECO:0008006" key="10">
    <source>
        <dbReference type="Google" id="ProtNLM"/>
    </source>
</evidence>
<evidence type="ECO:0000256" key="5">
    <source>
        <dbReference type="ARBA" id="ARBA00022833"/>
    </source>
</evidence>
<comment type="caution">
    <text evidence="8">The sequence shown here is derived from an EMBL/GenBank/DDBJ whole genome shotgun (WGS) entry which is preliminary data.</text>
</comment>
<dbReference type="PANTHER" id="PTHR39188:SF3">
    <property type="entry name" value="STAGE IV SPORULATION PROTEIN FB"/>
    <property type="match status" value="1"/>
</dbReference>
<dbReference type="EMBL" id="BLJN01000003">
    <property type="protein sequence ID" value="GFE81613.1"/>
    <property type="molecule type" value="Genomic_DNA"/>
</dbReference>
<keyword evidence="7" id="KW-1133">Transmembrane helix</keyword>
<dbReference type="PANTHER" id="PTHR39188">
    <property type="entry name" value="MEMBRANE-ASSOCIATED ZINC METALLOPROTEASE M50B"/>
    <property type="match status" value="1"/>
</dbReference>
<dbReference type="GO" id="GO:0006508">
    <property type="term" value="P:proteolysis"/>
    <property type="evidence" value="ECO:0007669"/>
    <property type="project" value="UniProtKB-KW"/>
</dbReference>
<keyword evidence="7" id="KW-0812">Transmembrane</keyword>
<keyword evidence="3" id="KW-0645">Protease</keyword>
<evidence type="ECO:0000256" key="3">
    <source>
        <dbReference type="ARBA" id="ARBA00022670"/>
    </source>
</evidence>
<comment type="similarity">
    <text evidence="2">Belongs to the peptidase M50B family.</text>
</comment>
<keyword evidence="5" id="KW-0862">Zinc</keyword>
<keyword evidence="9" id="KW-1185">Reference proteome</keyword>
<reference evidence="9" key="1">
    <citation type="submission" date="2020-01" db="EMBL/GenBank/DDBJ databases">
        <title>'Steroidobacter agaridevorans' sp. nov., agar-degrading bacteria isolated from rhizosphere soils.</title>
        <authorList>
            <person name="Ikenaga M."/>
            <person name="Kataoka M."/>
            <person name="Murouchi A."/>
            <person name="Katsuragi S."/>
            <person name="Sakai M."/>
        </authorList>
    </citation>
    <scope>NUCLEOTIDE SEQUENCE [LARGE SCALE GENOMIC DNA]</scope>
    <source>
        <strain evidence="9">YU21-B</strain>
    </source>
</reference>
<name>A0A829YFB7_9GAMM</name>
<evidence type="ECO:0000313" key="9">
    <source>
        <dbReference type="Proteomes" id="UP000445000"/>
    </source>
</evidence>
<dbReference type="GO" id="GO:0008237">
    <property type="term" value="F:metallopeptidase activity"/>
    <property type="evidence" value="ECO:0007669"/>
    <property type="project" value="UniProtKB-KW"/>
</dbReference>
<evidence type="ECO:0000256" key="2">
    <source>
        <dbReference type="ARBA" id="ARBA00007931"/>
    </source>
</evidence>
<proteinExistence type="inferred from homology"/>
<dbReference type="Proteomes" id="UP000445000">
    <property type="component" value="Unassembled WGS sequence"/>
</dbReference>
<keyword evidence="6" id="KW-0482">Metalloprotease</keyword>
<feature type="transmembrane region" description="Helical" evidence="7">
    <location>
        <begin position="20"/>
        <end position="38"/>
    </location>
</feature>
<feature type="transmembrane region" description="Helical" evidence="7">
    <location>
        <begin position="102"/>
        <end position="125"/>
    </location>
</feature>
<organism evidence="8 9">
    <name type="scientific">Steroidobacter agaridevorans</name>
    <dbReference type="NCBI Taxonomy" id="2695856"/>
    <lineage>
        <taxon>Bacteria</taxon>
        <taxon>Pseudomonadati</taxon>
        <taxon>Pseudomonadota</taxon>
        <taxon>Gammaproteobacteria</taxon>
        <taxon>Steroidobacterales</taxon>
        <taxon>Steroidobacteraceae</taxon>
        <taxon>Steroidobacter</taxon>
    </lineage>
</organism>
<dbReference type="AlphaFoldDB" id="A0A829YFB7"/>
<accession>A0A829YFB7</accession>
<sequence length="190" mass="21188">MKGRWMRKWLRVRQVRIFGAPLYVHWSVPLIAALLVSLSFLVGPWLAITAAVCYFALILLHEAGHAFVAHRLGYEVEAVRLSGWHGRCEFEAPETEEHHVMIVWGGVLAQLAVALPMVTLAALVGRENLGYAGLAVAILGRTNLIMAAVNLLPVRGLDGAIAWRIIPLGIQWWRARRVAKRALSKFSRRS</sequence>
<protein>
    <recommendedName>
        <fullName evidence="10">Peptidase M50 domain-containing protein</fullName>
    </recommendedName>
</protein>
<feature type="transmembrane region" description="Helical" evidence="7">
    <location>
        <begin position="44"/>
        <end position="61"/>
    </location>
</feature>
<evidence type="ECO:0000313" key="8">
    <source>
        <dbReference type="EMBL" id="GFE81613.1"/>
    </source>
</evidence>
<evidence type="ECO:0000256" key="4">
    <source>
        <dbReference type="ARBA" id="ARBA00022801"/>
    </source>
</evidence>
<feature type="transmembrane region" description="Helical" evidence="7">
    <location>
        <begin position="131"/>
        <end position="154"/>
    </location>
</feature>
<gene>
    <name evidence="8" type="ORF">GCM10011487_36130</name>
</gene>